<evidence type="ECO:0000256" key="6">
    <source>
        <dbReference type="ARBA" id="ARBA00022679"/>
    </source>
</evidence>
<dbReference type="EC" id="2.5.1.47" evidence="4 12"/>
<comment type="cofactor">
    <cofactor evidence="1 10 12">
        <name>pyridoxal 5'-phosphate</name>
        <dbReference type="ChEBI" id="CHEBI:597326"/>
    </cofactor>
</comment>
<dbReference type="Pfam" id="PF00291">
    <property type="entry name" value="PALP"/>
    <property type="match status" value="1"/>
</dbReference>
<sequence length="311" mass="34628">MFVYGEFDEPFRKPREHLVRLIGNTPLVKLGKLNPNPDVEVWVKLEKFNPGGSVKDRPALRMIADAIKRRELTKDKIIIDATSGNTGIALAMIGRVLGFKVELAMSEGVSEERKRILEIFGAKLHLTPTEEGTDGAIRFVRELVKKYPQRYYYVDQYNNHSNWKAHFYSTGVEIWKQTEGRITHFVAGAGTGGTLVGTGRRLKIFNPNIQIVGVQPAEAKHGIEGLKHMESSIKPGIFDETVIDLMVYVKTAEAYEMTRKLAKEEGLFLGISSGAAVYAAVELAKKLERGGVIVAIAPDGGEKYLSLNIWK</sequence>
<evidence type="ECO:0000259" key="13">
    <source>
        <dbReference type="Pfam" id="PF00291"/>
    </source>
</evidence>
<keyword evidence="7 10" id="KW-0663">Pyridoxal phosphate</keyword>
<feature type="binding site" evidence="10">
    <location>
        <position position="85"/>
    </location>
    <ligand>
        <name>pyridoxal 5'-phosphate</name>
        <dbReference type="ChEBI" id="CHEBI:597326"/>
    </ligand>
</feature>
<name>A0A9D0YPR0_AQUAO</name>
<dbReference type="GO" id="GO:0006535">
    <property type="term" value="P:cysteine biosynthetic process from serine"/>
    <property type="evidence" value="ECO:0007669"/>
    <property type="project" value="UniProtKB-UniRule"/>
</dbReference>
<feature type="binding site" evidence="10">
    <location>
        <position position="272"/>
    </location>
    <ligand>
        <name>pyridoxal 5'-phosphate</name>
        <dbReference type="ChEBI" id="CHEBI:597326"/>
    </ligand>
</feature>
<dbReference type="NCBIfam" id="TIGR01136">
    <property type="entry name" value="cysKM"/>
    <property type="match status" value="1"/>
</dbReference>
<dbReference type="InterPro" id="IPR036052">
    <property type="entry name" value="TrpB-like_PALP_sf"/>
</dbReference>
<evidence type="ECO:0000256" key="9">
    <source>
        <dbReference type="ARBA" id="ARBA00047931"/>
    </source>
</evidence>
<feature type="domain" description="Tryptophan synthase beta chain-like PALP" evidence="13">
    <location>
        <begin position="21"/>
        <end position="299"/>
    </location>
</feature>
<organism evidence="14 15">
    <name type="scientific">Aquifex aeolicus</name>
    <dbReference type="NCBI Taxonomy" id="63363"/>
    <lineage>
        <taxon>Bacteria</taxon>
        <taxon>Pseudomonadati</taxon>
        <taxon>Aquificota</taxon>
        <taxon>Aquificia</taxon>
        <taxon>Aquificales</taxon>
        <taxon>Aquificaceae</taxon>
        <taxon>Aquifex</taxon>
    </lineage>
</organism>
<proteinExistence type="inferred from homology"/>
<keyword evidence="6 12" id="KW-0808">Transferase</keyword>
<gene>
    <name evidence="14" type="primary">cysM</name>
    <name evidence="14" type="ORF">EYH37_03605</name>
</gene>
<dbReference type="EMBL" id="DQVE01000038">
    <property type="protein sequence ID" value="HIP98431.1"/>
    <property type="molecule type" value="Genomic_DNA"/>
</dbReference>
<evidence type="ECO:0000313" key="15">
    <source>
        <dbReference type="Proteomes" id="UP000606463"/>
    </source>
</evidence>
<evidence type="ECO:0000256" key="11">
    <source>
        <dbReference type="PIRSR" id="PIRSR605856-51"/>
    </source>
</evidence>
<evidence type="ECO:0000256" key="12">
    <source>
        <dbReference type="RuleBase" id="RU003985"/>
    </source>
</evidence>
<dbReference type="AlphaFoldDB" id="A0A9D0YPR0"/>
<evidence type="ECO:0000256" key="1">
    <source>
        <dbReference type="ARBA" id="ARBA00001933"/>
    </source>
</evidence>
<dbReference type="InterPro" id="IPR001216">
    <property type="entry name" value="P-phosphate_BS"/>
</dbReference>
<evidence type="ECO:0000256" key="7">
    <source>
        <dbReference type="ARBA" id="ARBA00022898"/>
    </source>
</evidence>
<accession>A0A9D0YPR0</accession>
<comment type="caution">
    <text evidence="14">The sequence shown here is derived from an EMBL/GenBank/DDBJ whole genome shotgun (WGS) entry which is preliminary data.</text>
</comment>
<keyword evidence="8 12" id="KW-0198">Cysteine biosynthesis</keyword>
<dbReference type="InterPro" id="IPR005856">
    <property type="entry name" value="Cys_synth"/>
</dbReference>
<dbReference type="CDD" id="cd01561">
    <property type="entry name" value="CBS_like"/>
    <property type="match status" value="1"/>
</dbReference>
<evidence type="ECO:0000256" key="3">
    <source>
        <dbReference type="ARBA" id="ARBA00007103"/>
    </source>
</evidence>
<comment type="catalytic activity">
    <reaction evidence="9 12">
        <text>O-acetyl-L-serine + hydrogen sulfide = L-cysteine + acetate</text>
        <dbReference type="Rhea" id="RHEA:14829"/>
        <dbReference type="ChEBI" id="CHEBI:29919"/>
        <dbReference type="ChEBI" id="CHEBI:30089"/>
        <dbReference type="ChEBI" id="CHEBI:35235"/>
        <dbReference type="ChEBI" id="CHEBI:58340"/>
        <dbReference type="EC" id="2.5.1.47"/>
    </reaction>
</comment>
<evidence type="ECO:0000256" key="2">
    <source>
        <dbReference type="ARBA" id="ARBA00004962"/>
    </source>
</evidence>
<dbReference type="Proteomes" id="UP000606463">
    <property type="component" value="Unassembled WGS sequence"/>
</dbReference>
<dbReference type="NCBIfam" id="TIGR01138">
    <property type="entry name" value="cysM"/>
    <property type="match status" value="1"/>
</dbReference>
<protein>
    <recommendedName>
        <fullName evidence="4 12">Cysteine synthase</fullName>
        <ecNumber evidence="4 12">2.5.1.47</ecNumber>
    </recommendedName>
</protein>
<evidence type="ECO:0000256" key="5">
    <source>
        <dbReference type="ARBA" id="ARBA00022605"/>
    </source>
</evidence>
<dbReference type="Gene3D" id="3.40.50.1100">
    <property type="match status" value="2"/>
</dbReference>
<comment type="similarity">
    <text evidence="3 12">Belongs to the cysteine synthase/cystathionine beta-synthase family.</text>
</comment>
<dbReference type="PANTHER" id="PTHR10314">
    <property type="entry name" value="CYSTATHIONINE BETA-SYNTHASE"/>
    <property type="match status" value="1"/>
</dbReference>
<evidence type="ECO:0000256" key="8">
    <source>
        <dbReference type="ARBA" id="ARBA00023192"/>
    </source>
</evidence>
<feature type="modified residue" description="N6-(pyridoxal phosphate)lysine" evidence="11">
    <location>
        <position position="55"/>
    </location>
</feature>
<keyword evidence="5 12" id="KW-0028">Amino-acid biosynthesis</keyword>
<dbReference type="InterPro" id="IPR050214">
    <property type="entry name" value="Cys_Synth/Cystath_Beta-Synth"/>
</dbReference>
<feature type="binding site" evidence="10">
    <location>
        <begin position="190"/>
        <end position="194"/>
    </location>
    <ligand>
        <name>pyridoxal 5'-phosphate</name>
        <dbReference type="ChEBI" id="CHEBI:597326"/>
    </ligand>
</feature>
<evidence type="ECO:0000256" key="4">
    <source>
        <dbReference type="ARBA" id="ARBA00012681"/>
    </source>
</evidence>
<evidence type="ECO:0000313" key="14">
    <source>
        <dbReference type="EMBL" id="HIP98431.1"/>
    </source>
</evidence>
<comment type="pathway">
    <text evidence="2">Amino-acid biosynthesis; L-cysteine biosynthesis; L-cysteine from L-serine: step 2/2.</text>
</comment>
<dbReference type="InterPro" id="IPR005858">
    <property type="entry name" value="CysM"/>
</dbReference>
<dbReference type="SUPFAM" id="SSF53686">
    <property type="entry name" value="Tryptophan synthase beta subunit-like PLP-dependent enzymes"/>
    <property type="match status" value="1"/>
</dbReference>
<dbReference type="InterPro" id="IPR001926">
    <property type="entry name" value="TrpB-like_PALP"/>
</dbReference>
<reference evidence="14" key="1">
    <citation type="journal article" date="2020" name="ISME J.">
        <title>Gammaproteobacteria mediating utilization of methyl-, sulfur- and petroleum organic compounds in deep ocean hydrothermal plumes.</title>
        <authorList>
            <person name="Zhou Z."/>
            <person name="Liu Y."/>
            <person name="Pan J."/>
            <person name="Cron B.R."/>
            <person name="Toner B.M."/>
            <person name="Anantharaman K."/>
            <person name="Breier J.A."/>
            <person name="Dick G.J."/>
            <person name="Li M."/>
        </authorList>
    </citation>
    <scope>NUCLEOTIDE SEQUENCE</scope>
    <source>
        <strain evidence="14">SZUA-1501</strain>
    </source>
</reference>
<dbReference type="PROSITE" id="PS00901">
    <property type="entry name" value="CYS_SYNTHASE"/>
    <property type="match status" value="1"/>
</dbReference>
<dbReference type="FunFam" id="3.40.50.1100:FF:000006">
    <property type="entry name" value="Cysteine synthase"/>
    <property type="match status" value="1"/>
</dbReference>
<dbReference type="GO" id="GO:0004124">
    <property type="term" value="F:cysteine synthase activity"/>
    <property type="evidence" value="ECO:0007669"/>
    <property type="project" value="UniProtKB-UniRule"/>
</dbReference>
<evidence type="ECO:0000256" key="10">
    <source>
        <dbReference type="PIRSR" id="PIRSR605856-50"/>
    </source>
</evidence>